<evidence type="ECO:0000313" key="3">
    <source>
        <dbReference type="EMBL" id="KAF4609671.1"/>
    </source>
</evidence>
<dbReference type="InterPro" id="IPR056884">
    <property type="entry name" value="NPHP3-like_N"/>
</dbReference>
<dbReference type="PANTHER" id="PTHR10039:SF14">
    <property type="entry name" value="NACHT DOMAIN-CONTAINING PROTEIN"/>
    <property type="match status" value="1"/>
</dbReference>
<dbReference type="AlphaFoldDB" id="A0A8H4VHD0"/>
<accession>A0A8H4VHD0</accession>
<keyword evidence="1" id="KW-0677">Repeat</keyword>
<comment type="caution">
    <text evidence="3">The sequence shown here is derived from an EMBL/GenBank/DDBJ whole genome shotgun (WGS) entry which is preliminary data.</text>
</comment>
<keyword evidence="4" id="KW-1185">Reference proteome</keyword>
<gene>
    <name evidence="3" type="ORF">D9613_012020</name>
</gene>
<evidence type="ECO:0000259" key="2">
    <source>
        <dbReference type="Pfam" id="PF24883"/>
    </source>
</evidence>
<dbReference type="Proteomes" id="UP000521872">
    <property type="component" value="Unassembled WGS sequence"/>
</dbReference>
<dbReference type="Pfam" id="PF24883">
    <property type="entry name" value="NPHP3_N"/>
    <property type="match status" value="1"/>
</dbReference>
<evidence type="ECO:0000256" key="1">
    <source>
        <dbReference type="ARBA" id="ARBA00022737"/>
    </source>
</evidence>
<dbReference type="PANTHER" id="PTHR10039">
    <property type="entry name" value="AMELOGENIN"/>
    <property type="match status" value="1"/>
</dbReference>
<proteinExistence type="predicted"/>
<dbReference type="EMBL" id="JAACJL010000060">
    <property type="protein sequence ID" value="KAF4609671.1"/>
    <property type="molecule type" value="Genomic_DNA"/>
</dbReference>
<feature type="domain" description="Nephrocystin 3-like N-terminal" evidence="2">
    <location>
        <begin position="67"/>
        <end position="195"/>
    </location>
</feature>
<reference evidence="3 4" key="1">
    <citation type="submission" date="2019-12" db="EMBL/GenBank/DDBJ databases">
        <authorList>
            <person name="Floudas D."/>
            <person name="Bentzer J."/>
            <person name="Ahren D."/>
            <person name="Johansson T."/>
            <person name="Persson P."/>
            <person name="Tunlid A."/>
        </authorList>
    </citation>
    <scope>NUCLEOTIDE SEQUENCE [LARGE SCALE GENOMIC DNA]</scope>
    <source>
        <strain evidence="3 4">CBS 102.39</strain>
    </source>
</reference>
<evidence type="ECO:0000313" key="4">
    <source>
        <dbReference type="Proteomes" id="UP000521872"/>
    </source>
</evidence>
<name>A0A8H4VHD0_9AGAR</name>
<organism evidence="3 4">
    <name type="scientific">Agrocybe pediades</name>
    <dbReference type="NCBI Taxonomy" id="84607"/>
    <lineage>
        <taxon>Eukaryota</taxon>
        <taxon>Fungi</taxon>
        <taxon>Dikarya</taxon>
        <taxon>Basidiomycota</taxon>
        <taxon>Agaricomycotina</taxon>
        <taxon>Agaricomycetes</taxon>
        <taxon>Agaricomycetidae</taxon>
        <taxon>Agaricales</taxon>
        <taxon>Agaricineae</taxon>
        <taxon>Strophariaceae</taxon>
        <taxon>Agrocybe</taxon>
    </lineage>
</organism>
<protein>
    <recommendedName>
        <fullName evidence="2">Nephrocystin 3-like N-terminal domain-containing protein</fullName>
    </recommendedName>
</protein>
<sequence length="767" mass="87699">MSLFNHCLHHETFAPSLSSRDIFRRFENRCWMFLSQGCCLHTEYIDNIETGGKSHCPHKTFGMCCLEQDVLLASFFFNRTDHTRNNAESLVATLAYQLYCAFPETDVQSTILSAIRTDPLIFKRTIQRQFTSLVVQPLAAYRSNSSSTQHRTPFLIMIDGLDECMDRASQKAILIGLAESMRGAASYLRIFIASRPEHDIRSSFGSKYLKDIHTLLALDLHDQDEADSDIKLYFLDRFAEIQEDFDGRTSGKKLGHSWPGERLVKMLVERSSGQFIYASTIIRYVESTRHRPDHRLEIVMNLRPHNDGDHPFAELDALYAMILEASSNIEKVLHVISLHWIDSNKICCHVIEKLLSYDEGELDTLFCDLGALVQVSHSNGNEYNLSHSQLYVHILHASLADFLLDAARSKQFYVDIGQETIRHIAHILQYFATCCSSSFDPNSIAATPLYVFANNAFMCHWRPISLELREAAFSFPLKEFLEPHTSTRIFPQLLEYFVSPFMELLNAIALKDSAWSYIRDHQYKILESILMHQLGRYFHDNGLALFLVLFYHLGSHQFVPILKPPDPSSDTYSTSFNVLFVYDDSDILSLSRIWGGLDVVDEESGVSIRQYFFHDHVRRLLRDSVSGPNAKYTLGPNIYEKAALACFKELGKVRPPSSSSDLTNIATDDTEGNTHPKLRYDNANGGQWLFEYSTEWKLDDEELYFVLLGYIIFLLPLCGKSDALVAACEKRKISYADISDGPFLIHRRLLHDEINNYLARVLPCSNV</sequence>